<dbReference type="Gene3D" id="3.60.10.10">
    <property type="entry name" value="Endonuclease/exonuclease/phosphatase"/>
    <property type="match status" value="1"/>
</dbReference>
<dbReference type="NCBIfam" id="NF045851">
    <property type="entry name" value="mem_nucl_MnuA"/>
    <property type="match status" value="1"/>
</dbReference>
<dbReference type="Proteomes" id="UP000217033">
    <property type="component" value="Unassembled WGS sequence"/>
</dbReference>
<dbReference type="PANTHER" id="PTHR11371">
    <property type="entry name" value="DEOXYRIBONUCLEASE"/>
    <property type="match status" value="1"/>
</dbReference>
<feature type="signal peptide" evidence="2">
    <location>
        <begin position="1"/>
        <end position="24"/>
    </location>
</feature>
<name>A0ABX4H678_9BACT</name>
<evidence type="ECO:0008006" key="5">
    <source>
        <dbReference type="Google" id="ProtNLM"/>
    </source>
</evidence>
<dbReference type="PROSITE" id="PS51257">
    <property type="entry name" value="PROKAR_LIPOPROTEIN"/>
    <property type="match status" value="1"/>
</dbReference>
<dbReference type="SUPFAM" id="SSF54736">
    <property type="entry name" value="ClpS-like"/>
    <property type="match status" value="1"/>
</dbReference>
<proteinExistence type="predicted"/>
<organism evidence="3 4">
    <name type="scientific">Mycoplasmopsis agassizii</name>
    <dbReference type="NCBI Taxonomy" id="33922"/>
    <lineage>
        <taxon>Bacteria</taxon>
        <taxon>Bacillati</taxon>
        <taxon>Mycoplasmatota</taxon>
        <taxon>Mycoplasmoidales</taxon>
        <taxon>Metamycoplasmataceae</taxon>
        <taxon>Mycoplasmopsis</taxon>
    </lineage>
</organism>
<reference evidence="3" key="1">
    <citation type="submission" date="2017-08" db="EMBL/GenBank/DDBJ databases">
        <authorList>
            <person name="Alvarez-Ponce D."/>
            <person name="Weitzman C.L."/>
            <person name="Tillett R.L."/>
            <person name="Sandmeier F.C."/>
            <person name="Tracy C.R."/>
        </authorList>
    </citation>
    <scope>NUCLEOTIDE SEQUENCE [LARGE SCALE GENOMIC DNA]</scope>
    <source>
        <strain evidence="3">PS6</strain>
    </source>
</reference>
<accession>A0ABX4H678</accession>
<feature type="region of interest" description="Disordered" evidence="1">
    <location>
        <begin position="423"/>
        <end position="445"/>
    </location>
</feature>
<keyword evidence="4" id="KW-1185">Reference proteome</keyword>
<evidence type="ECO:0000313" key="3">
    <source>
        <dbReference type="EMBL" id="PAF55409.1"/>
    </source>
</evidence>
<evidence type="ECO:0000256" key="1">
    <source>
        <dbReference type="SAM" id="MobiDB-lite"/>
    </source>
</evidence>
<dbReference type="PANTHER" id="PTHR11371:SF31">
    <property type="entry name" value="EXTRACELLULAR NUCLEASE"/>
    <property type="match status" value="1"/>
</dbReference>
<comment type="caution">
    <text evidence="3">The sequence shown here is derived from an EMBL/GenBank/DDBJ whole genome shotgun (WGS) entry which is preliminary data.</text>
</comment>
<dbReference type="CDD" id="cd10283">
    <property type="entry name" value="MnuA_DNase1-like"/>
    <property type="match status" value="1"/>
</dbReference>
<dbReference type="InterPro" id="IPR036691">
    <property type="entry name" value="Endo/exonu/phosph_ase_sf"/>
</dbReference>
<gene>
    <name evidence="3" type="ORF">CJF60_01825</name>
</gene>
<protein>
    <recommendedName>
        <fullName evidence="5">Membrane nuclease A</fullName>
    </recommendedName>
</protein>
<dbReference type="InterPro" id="IPR014719">
    <property type="entry name" value="Ribosomal_bL12_C/ClpS-like"/>
</dbReference>
<evidence type="ECO:0000256" key="2">
    <source>
        <dbReference type="SAM" id="SignalP"/>
    </source>
</evidence>
<dbReference type="EMBL" id="NQMN01000001">
    <property type="protein sequence ID" value="PAF55409.1"/>
    <property type="molecule type" value="Genomic_DNA"/>
</dbReference>
<keyword evidence="2" id="KW-0732">Signal</keyword>
<feature type="chain" id="PRO_5046326092" description="Membrane nuclease A" evidence="2">
    <location>
        <begin position="25"/>
        <end position="562"/>
    </location>
</feature>
<sequence length="562" mass="62935">MKKSKLFKLLVGVAPLFAITTAIACTPVKDTPKESVTAQSIIDSLPGEIKTNSSNLKLEQLKETLKKISTDVQNSFLNLLDQSNKTKFETALKDDYKISKITLVISDTSKTSLQVIVTVSKGDDSKTKTIKITDLVQEQKSDTVSAQSIIDSLPSEIKTNQDNKDLDKLKTKLKDLGADVQTTFLSLLDTSDKTKFETSLKDDYKISKITLVEPDDSKNSLSINLSVSKGEDLKTKSIKITDLKQSPENAIGEPGTGTIQTEVSSLKIATWNLKEYYGRENSFLKTELIAKIILHNKYDIVSAQEIKPADYKDKSETITSHQIMVSELNKLDPDKDWKAILSPKSLGKQSWQKGQAEWFIVFYKSSKVEATGWSKIYEDKGWAGTNLKDSDTTYYYARPPFAAQFKTLGKIENTFTLVSAHLDAPGNDAKTRNEKPSGLGNKQGNQEVEEALQLVNVLKTFDEEDGINNEIIFMGDTNIKTGHEAVAFKPVIDDGYANLLDDSKEYASTLKQNKNKEFDNAYDKIFYKGNLKVSDANRYNLWKVVGSVFSEEEWENYKKIFI</sequence>
<dbReference type="RefSeq" id="WP_084232409.1">
    <property type="nucleotide sequence ID" value="NZ_FWXE01000007.1"/>
</dbReference>
<evidence type="ECO:0000313" key="4">
    <source>
        <dbReference type="Proteomes" id="UP000217033"/>
    </source>
</evidence>
<dbReference type="SUPFAM" id="SSF56219">
    <property type="entry name" value="DNase I-like"/>
    <property type="match status" value="1"/>
</dbReference>